<dbReference type="PIR" id="F96907">
    <property type="entry name" value="F96907"/>
</dbReference>
<dbReference type="Pfam" id="PF18994">
    <property type="entry name" value="Prophage_tailD1"/>
    <property type="match status" value="1"/>
</dbReference>
<dbReference type="eggNOG" id="COG4926">
    <property type="taxonomic scope" value="Bacteria"/>
</dbReference>
<dbReference type="PATRIC" id="fig|272562.8.peg.244"/>
<dbReference type="OrthoDB" id="4387735at2"/>
<reference evidence="3 4" key="1">
    <citation type="journal article" date="2001" name="J. Bacteriol.">
        <title>Genome sequence and comparative analysis of the solvent-producing bacterium Clostridium acetobutylicum.</title>
        <authorList>
            <person name="Nolling J."/>
            <person name="Breton G."/>
            <person name="Omelchenko M.V."/>
            <person name="Makarova K.S."/>
            <person name="Zeng Q."/>
            <person name="Gibson R."/>
            <person name="Lee H.M."/>
            <person name="Dubois J."/>
            <person name="Qiu D."/>
            <person name="Hitti J."/>
            <person name="Wolf Y.I."/>
            <person name="Tatusov R.L."/>
            <person name="Sabathe F."/>
            <person name="Doucette-Stamm L."/>
            <person name="Soucaille P."/>
            <person name="Daly M.J."/>
            <person name="Bennett G.N."/>
            <person name="Koonin E.V."/>
            <person name="Smith D.R."/>
        </authorList>
    </citation>
    <scope>NUCLEOTIDE SEQUENCE [LARGE SCALE GENOMIC DNA]</scope>
    <source>
        <strain evidence="4">ATCC 824 / DSM 792 / JCM 1419 / LMG 5710 / VKM B-1787</strain>
    </source>
</reference>
<dbReference type="HOGENOM" id="CLU_242657_0_0_9"/>
<dbReference type="InterPro" id="IPR010572">
    <property type="entry name" value="Tail_dom"/>
</dbReference>
<feature type="domain" description="Tail spike" evidence="1">
    <location>
        <begin position="90"/>
        <end position="343"/>
    </location>
</feature>
<dbReference type="KEGG" id="cac:CA_C0063"/>
<feature type="domain" description="Prophage endopeptidase tail N-terminal" evidence="2">
    <location>
        <begin position="19"/>
        <end position="88"/>
    </location>
</feature>
<dbReference type="STRING" id="272562.CA_C0063"/>
<dbReference type="InterPro" id="IPR007119">
    <property type="entry name" value="Phage_tail_spike_N"/>
</dbReference>
<dbReference type="Pfam" id="PF06605">
    <property type="entry name" value="Prophage_tail"/>
    <property type="match status" value="1"/>
</dbReference>
<keyword evidence="4" id="KW-1185">Reference proteome</keyword>
<dbReference type="EMBL" id="AE001437">
    <property type="protein sequence ID" value="AAK78049.1"/>
    <property type="molecule type" value="Genomic_DNA"/>
</dbReference>
<dbReference type="SUPFAM" id="SSF49785">
    <property type="entry name" value="Galactose-binding domain-like"/>
    <property type="match status" value="2"/>
</dbReference>
<organism evidence="3 4">
    <name type="scientific">Clostridium acetobutylicum (strain ATCC 824 / DSM 792 / JCM 1419 / IAM 19013 / LMG 5710 / NBRC 13948 / NRRL B-527 / VKM B-1787 / 2291 / W)</name>
    <dbReference type="NCBI Taxonomy" id="272562"/>
    <lineage>
        <taxon>Bacteria</taxon>
        <taxon>Bacillati</taxon>
        <taxon>Bacillota</taxon>
        <taxon>Clostridia</taxon>
        <taxon>Eubacteriales</taxon>
        <taxon>Clostridiaceae</taxon>
        <taxon>Clostridium</taxon>
    </lineage>
</organism>
<sequence>MICLYDGKTALKEENFKNNGLVVLSDCKSCFIEEKLNDSYELTLEYPIDDRGKWQYLVEKNIIKADGQLFRIYHKEKNLEGVTVNARHIFYDLLDNFIEEVSIVNTTGVGAVDLILNNTQFPHPFKVTGDVSSNASASYVRKNVVEAIMSSDSSDGDGSGSILSNYGGELERDNFIIKYLNNRGEDRGVTVRYGKNIVGIEETLDMDDVVTRIMPLGKDDLLLLEKYVDSPLINNYHNPIVREVEFSDIDDEAKLKEAAEAYIQTVDKPTINYTVDFIELTKTEEYKNYKVLESVYMGDTVTVKHSRLGIDLKAEVIRIKKNVLTNRIEEVELGDFKKTLSDMFGDLSNSISDTQSMINKVNDDVTIQLDSKIESYYQDKDPKIWSTESNLAHNGDMWYKTDTKQLYRFNGSTGNWDEIKSQNAIDAYEKASKAQDIADSKRRVFVAQPNPPYDQGDLWSQGKEGDILICINSKLSGATYDASDWELASRYTDDTKLVEFMNGVYKTDKANMQAQLDGVIDTWFYKGEPSLANEPSSAWKDDNTKNNHLGDLYYDIDTGYAYRFALVDKEYQWLKITDIDVTEALSKAQKAGDTADSKRRVFVAQPIPPYDIGDLWCQGDTGEILTCQRSKAPGTSYAEGDFQKLNKYTDDSYAKNIQVGGRNLLRNTSNFKDTNYWFLETGTNQKTVLKIVNDDVYGSVIYIDKQNDVSWSVIRNIFYSYYTQLFDTDKEYTLSFMGKSTENKELLVAFVNGDGTNWCLEEQEFQLSDKWTKFTVTFKPKEKGDQPCLYIITDIGELWLTNFKLEVGNKATDWTPAPEDTQSQIDKTQKDVDNALSTANNASINATNAINAIDNMSQDNKLSPIEKQNLNQTWFAIQSEKSYIDAQADHYEIDKANYDNSYAALEMYVTPLISDITVTSDIDSNTFKSNFISYYNAKNELLQLIVKKVKENLDELENNGVNLIVGSTDNLHTYPSGLIGVKQSDNFWRLGLNSTDEILQDKTTNIIEGKQYTESFLFKTDGIFNSFSITFFTNNGHHPIQASIQDRGNGVFKAYATYTTQVGDQYIRALDINNINITNGTYIDILNPKLEKGNKATDWTPAPEDTQKKIDDNYNDYKNFINTIYNNDKSAMQKSIEDATTTINSALGGYVLKRNSELLIMDNNDVNAAQKIWRWNVNGLGYSSTGYNGPYATAITKDGKINADFVTTGTLDANVIKTGVLSSQDDSLKFDLTGGSMKTSDNQGNYTTISAGGIKHHSTLKGIRYIRAYGSGSTSNTGTMEWVNIAAYNAAGTNVAYQKDTSYTGTRLSSDDEYNVVLDREDESYNFGVATDGSNQYFQVDLGVIEEVNNINVKHIWDDSRVYRSSIAVSQDGNSWTNIFDSEAKTHRNIRYIRDWLNGSNIDNTNDWVEIQAINSSGQNVAQGKNAWGSMGSNLTSLTDGNLDKDSAKVHSSGLSYVIVDLGQNYNDIQTLKIFHFYGDRTYHGTRTEVSEDGVTWYSAWSSALDGGEYFEASSGHSIDITSVWNRYAETNTGMNFSVPELPVVNNNSEYHYLLYSGKVVLSDKVPLAIIHLPAEFVGKNYSVNVNPANIVNYSDGFMLKSFCCFVSEQHDDWFGINGSCFVCHESNWNEPILINLEVNYTVVA</sequence>
<dbReference type="InterPro" id="IPR008979">
    <property type="entry name" value="Galactose-bd-like_sf"/>
</dbReference>
<dbReference type="RefSeq" id="WP_010963391.1">
    <property type="nucleotide sequence ID" value="NC_003030.1"/>
</dbReference>
<proteinExistence type="predicted"/>
<dbReference type="Proteomes" id="UP000000814">
    <property type="component" value="Chromosome"/>
</dbReference>
<dbReference type="GeneID" id="44996545"/>
<dbReference type="InterPro" id="IPR044051">
    <property type="entry name" value="Prophage_tail_N"/>
</dbReference>
<name>Q97MX7_CLOAB</name>
<gene>
    <name evidence="3" type="ordered locus">CA_C0063</name>
</gene>
<accession>Q97MX7</accession>
<evidence type="ECO:0000259" key="2">
    <source>
        <dbReference type="Pfam" id="PF18994"/>
    </source>
</evidence>
<protein>
    <submittedName>
        <fullName evidence="3">Phage-related protein</fullName>
    </submittedName>
</protein>
<evidence type="ECO:0000313" key="3">
    <source>
        <dbReference type="EMBL" id="AAK78049.1"/>
    </source>
</evidence>
<evidence type="ECO:0000259" key="1">
    <source>
        <dbReference type="Pfam" id="PF06605"/>
    </source>
</evidence>
<dbReference type="Gene3D" id="2.60.120.260">
    <property type="entry name" value="Galactose-binding domain-like"/>
    <property type="match status" value="2"/>
</dbReference>
<dbReference type="NCBIfam" id="TIGR01665">
    <property type="entry name" value="put_anti_recept"/>
    <property type="match status" value="1"/>
</dbReference>
<evidence type="ECO:0000313" key="4">
    <source>
        <dbReference type="Proteomes" id="UP000000814"/>
    </source>
</evidence>